<dbReference type="Proteomes" id="UP000217784">
    <property type="component" value="Unassembled WGS sequence"/>
</dbReference>
<keyword evidence="2" id="KW-1185">Reference proteome</keyword>
<evidence type="ECO:0000313" key="1">
    <source>
        <dbReference type="EMBL" id="PAV03182.1"/>
    </source>
</evidence>
<accession>A0A2A2H1C0</accession>
<organism evidence="1 2">
    <name type="scientific">Methanobacterium bryantii</name>
    <dbReference type="NCBI Taxonomy" id="2161"/>
    <lineage>
        <taxon>Archaea</taxon>
        <taxon>Methanobacteriati</taxon>
        <taxon>Methanobacteriota</taxon>
        <taxon>Methanomada group</taxon>
        <taxon>Methanobacteria</taxon>
        <taxon>Methanobacteriales</taxon>
        <taxon>Methanobacteriaceae</taxon>
        <taxon>Methanobacterium</taxon>
    </lineage>
</organism>
<reference evidence="1 2" key="1">
    <citation type="journal article" date="2017" name="BMC Genomics">
        <title>Genomic analysis of methanogenic archaea reveals a shift towards energy conservation.</title>
        <authorList>
            <person name="Gilmore S.P."/>
            <person name="Henske J.K."/>
            <person name="Sexton J.A."/>
            <person name="Solomon K.V."/>
            <person name="Seppala S."/>
            <person name="Yoo J.I."/>
            <person name="Huyett L.M."/>
            <person name="Pressman A."/>
            <person name="Cogan J.Z."/>
            <person name="Kivenson V."/>
            <person name="Peng X."/>
            <person name="Tan Y."/>
            <person name="Valentine D.L."/>
            <person name="O'Malley M.A."/>
        </authorList>
    </citation>
    <scope>NUCLEOTIDE SEQUENCE [LARGE SCALE GENOMIC DNA]</scope>
    <source>
        <strain evidence="1 2">M.o.H.</strain>
    </source>
</reference>
<gene>
    <name evidence="1" type="ORF">ASJ80_07900</name>
</gene>
<comment type="caution">
    <text evidence="1">The sequence shown here is derived from an EMBL/GenBank/DDBJ whole genome shotgun (WGS) entry which is preliminary data.</text>
</comment>
<sequence length="76" mass="8961">MPRKSVIFESSKPEGFERFCKYLSNFDLTFAKLVSQLQKFKFLHATKIKDFCRLRFSNARTFMFGGLKSKNLEVII</sequence>
<proteinExistence type="predicted"/>
<dbReference type="EMBL" id="LMVM01000040">
    <property type="protein sequence ID" value="PAV03182.1"/>
    <property type="molecule type" value="Genomic_DNA"/>
</dbReference>
<protein>
    <submittedName>
        <fullName evidence="1">Uncharacterized protein</fullName>
    </submittedName>
</protein>
<dbReference type="AlphaFoldDB" id="A0A2A2H1C0"/>
<evidence type="ECO:0000313" key="2">
    <source>
        <dbReference type="Proteomes" id="UP000217784"/>
    </source>
</evidence>
<name>A0A2A2H1C0_METBR</name>